<organism evidence="6 7">
    <name type="scientific">Thermopolyspora flexuosa</name>
    <dbReference type="NCBI Taxonomy" id="103836"/>
    <lineage>
        <taxon>Bacteria</taxon>
        <taxon>Bacillati</taxon>
        <taxon>Actinomycetota</taxon>
        <taxon>Actinomycetes</taxon>
        <taxon>Streptosporangiales</taxon>
        <taxon>Streptosporangiaceae</taxon>
        <taxon>Thermopolyspora</taxon>
    </lineage>
</organism>
<evidence type="ECO:0000259" key="5">
    <source>
        <dbReference type="PROSITE" id="PS51186"/>
    </source>
</evidence>
<dbReference type="Proteomes" id="UP000319213">
    <property type="component" value="Unassembled WGS sequence"/>
</dbReference>
<evidence type="ECO:0000313" key="6">
    <source>
        <dbReference type="EMBL" id="TQM74436.1"/>
    </source>
</evidence>
<dbReference type="AlphaFoldDB" id="A0A543IV32"/>
<dbReference type="SUPFAM" id="SSF55718">
    <property type="entry name" value="SCP-like"/>
    <property type="match status" value="1"/>
</dbReference>
<dbReference type="EMBL" id="VFPQ01000001">
    <property type="protein sequence ID" value="TQM74436.1"/>
    <property type="molecule type" value="Genomic_DNA"/>
</dbReference>
<dbReference type="InterPro" id="IPR036527">
    <property type="entry name" value="SCP2_sterol-bd_dom_sf"/>
</dbReference>
<dbReference type="CDD" id="cd04301">
    <property type="entry name" value="NAT_SF"/>
    <property type="match status" value="1"/>
</dbReference>
<dbReference type="InterPro" id="IPR016181">
    <property type="entry name" value="Acyl_CoA_acyltransferase"/>
</dbReference>
<feature type="domain" description="N-acetyltransferase" evidence="5">
    <location>
        <begin position="12"/>
        <end position="160"/>
    </location>
</feature>
<dbReference type="OrthoDB" id="8399956at2"/>
<dbReference type="InterPro" id="IPR000182">
    <property type="entry name" value="GNAT_dom"/>
</dbReference>
<dbReference type="Pfam" id="PF13527">
    <property type="entry name" value="Acetyltransf_9"/>
    <property type="match status" value="1"/>
</dbReference>
<feature type="active site" description="Proton acceptor; via carboxylate" evidence="4">
    <location>
        <position position="418"/>
    </location>
</feature>
<evidence type="ECO:0000256" key="3">
    <source>
        <dbReference type="ARBA" id="ARBA00023315"/>
    </source>
</evidence>
<dbReference type="Gene3D" id="3.40.630.30">
    <property type="match status" value="2"/>
</dbReference>
<comment type="subunit">
    <text evidence="4">Homohexamer; trimer of dimers.</text>
</comment>
<dbReference type="InterPro" id="IPR022902">
    <property type="entry name" value="NAcTrfase_Eis"/>
</dbReference>
<proteinExistence type="inferred from homology"/>
<dbReference type="Pfam" id="PF17668">
    <property type="entry name" value="Acetyltransf_17"/>
    <property type="match status" value="1"/>
</dbReference>
<dbReference type="GO" id="GO:0034069">
    <property type="term" value="F:aminoglycoside N-acetyltransferase activity"/>
    <property type="evidence" value="ECO:0007669"/>
    <property type="project" value="TreeGrafter"/>
</dbReference>
<evidence type="ECO:0000256" key="2">
    <source>
        <dbReference type="ARBA" id="ARBA00022679"/>
    </source>
</evidence>
<dbReference type="GO" id="GO:0030649">
    <property type="term" value="P:aminoglycoside antibiotic catabolic process"/>
    <property type="evidence" value="ECO:0007669"/>
    <property type="project" value="TreeGrafter"/>
</dbReference>
<keyword evidence="3 4" id="KW-0012">Acyltransferase</keyword>
<dbReference type="PROSITE" id="PS51186">
    <property type="entry name" value="GNAT"/>
    <property type="match status" value="1"/>
</dbReference>
<evidence type="ECO:0000256" key="1">
    <source>
        <dbReference type="ARBA" id="ARBA00009213"/>
    </source>
</evidence>
<dbReference type="PANTHER" id="PTHR37817">
    <property type="entry name" value="N-ACETYLTRANSFERASE EIS"/>
    <property type="match status" value="1"/>
</dbReference>
<sequence length="418" mass="45706">MSEERHRPAPPYPIRPLTEDEWRRLVELDEEAFSSPHPPEALEHVKQMLEFDRTLGAFDGDLLVGAAAAYSLTMTVPGGPIPVAGVTWVAVLGSHRRRGVLRSLMLRQLDDLHERGEPVAALYASEAAIYGRFGYGRAADTMFFRIPTHGSAFRPDAPADPNLRLRIARPAEVRPALEKVFGEVVTTRPGLYARCAGRWTGVLRDDEHARGGLGPLRCVLAEDDGGPRGYALFRVKPGFTEWDVPDGEVRLKELFAVDPAAYAAVWRAVLDRDLCARVVAPHRPVDDPLVHLLADPRHLNAGMRDDLWVRVVDVGPALTARRYAAPVDVVLEVRDPVCPWNEGRWRLAADTAGATCERTTAPADVELSVNVLGSGYLGGQPLTPYAAVGAARELRPGALAALSAAMSWEPRPWGGLIF</sequence>
<comment type="similarity">
    <text evidence="1 4">Belongs to the acetyltransferase Eis family.</text>
</comment>
<feature type="active site" description="Proton donor" evidence="4">
    <location>
        <position position="130"/>
    </location>
</feature>
<dbReference type="NCBIfam" id="NF002367">
    <property type="entry name" value="PRK01346.1-4"/>
    <property type="match status" value="1"/>
</dbReference>
<feature type="binding site" evidence="4">
    <location>
        <begin position="89"/>
        <end position="91"/>
    </location>
    <ligand>
        <name>acetyl-CoA</name>
        <dbReference type="ChEBI" id="CHEBI:57288"/>
    </ligand>
</feature>
<dbReference type="PANTHER" id="PTHR37817:SF1">
    <property type="entry name" value="N-ACETYLTRANSFERASE EIS"/>
    <property type="match status" value="1"/>
</dbReference>
<keyword evidence="2 4" id="KW-0808">Transferase</keyword>
<comment type="caution">
    <text evidence="6">The sequence shown here is derived from an EMBL/GenBank/DDBJ whole genome shotgun (WGS) entry which is preliminary data.</text>
</comment>
<dbReference type="InterPro" id="IPR025559">
    <property type="entry name" value="Eis_dom"/>
</dbReference>
<dbReference type="Pfam" id="PF13530">
    <property type="entry name" value="SCP2_2"/>
    <property type="match status" value="1"/>
</dbReference>
<dbReference type="SUPFAM" id="SSF55729">
    <property type="entry name" value="Acyl-CoA N-acyltransferases (Nat)"/>
    <property type="match status" value="1"/>
</dbReference>
<dbReference type="Gene3D" id="3.30.1050.10">
    <property type="entry name" value="SCP2 sterol-binding domain"/>
    <property type="match status" value="1"/>
</dbReference>
<evidence type="ECO:0000256" key="4">
    <source>
        <dbReference type="HAMAP-Rule" id="MF_01812"/>
    </source>
</evidence>
<feature type="binding site" evidence="4">
    <location>
        <begin position="125"/>
        <end position="126"/>
    </location>
    <ligand>
        <name>acetyl-CoA</name>
        <dbReference type="ChEBI" id="CHEBI:57288"/>
    </ligand>
</feature>
<dbReference type="InterPro" id="IPR051554">
    <property type="entry name" value="Acetyltransferase_Eis"/>
</dbReference>
<dbReference type="HAMAP" id="MF_01812">
    <property type="entry name" value="Eis"/>
    <property type="match status" value="1"/>
</dbReference>
<protein>
    <submittedName>
        <fullName evidence="6">Putative acetyltransferase</fullName>
    </submittedName>
</protein>
<dbReference type="InterPro" id="IPR041380">
    <property type="entry name" value="Acetyltransf_17"/>
</dbReference>
<keyword evidence="7" id="KW-1185">Reference proteome</keyword>
<evidence type="ECO:0000313" key="7">
    <source>
        <dbReference type="Proteomes" id="UP000319213"/>
    </source>
</evidence>
<accession>A0A543IV32</accession>
<reference evidence="6 7" key="1">
    <citation type="submission" date="2019-06" db="EMBL/GenBank/DDBJ databases">
        <title>Sequencing the genomes of 1000 actinobacteria strains.</title>
        <authorList>
            <person name="Klenk H.-P."/>
        </authorList>
    </citation>
    <scope>NUCLEOTIDE SEQUENCE [LARGE SCALE GENOMIC DNA]</scope>
    <source>
        <strain evidence="6 7">DSM 43186</strain>
    </source>
</reference>
<dbReference type="RefSeq" id="WP_142258609.1">
    <property type="nucleotide sequence ID" value="NZ_BMPV01000006.1"/>
</dbReference>
<feature type="binding site" evidence="4">
    <location>
        <begin position="97"/>
        <end position="102"/>
    </location>
    <ligand>
        <name>acetyl-CoA</name>
        <dbReference type="ChEBI" id="CHEBI:57288"/>
    </ligand>
</feature>
<gene>
    <name evidence="6" type="ORF">FHX40_1107</name>
</gene>
<name>A0A543IV32_9ACTN</name>